<comment type="function">
    <text evidence="7">Catalyzes the NADPH-dependent reduction of L-glutamate 5-phosphate into L-glutamate 5-semialdehyde and phosphate. The product spontaneously undergoes cyclization to form 1-pyrroline-5-carboxylate.</text>
</comment>
<gene>
    <name evidence="9" type="primary">proA_2</name>
    <name evidence="7" type="synonym">proA</name>
    <name evidence="9" type="ORF">VRLFYP33_01375</name>
</gene>
<dbReference type="InterPro" id="IPR012134">
    <property type="entry name" value="Glu-5-SA_DH"/>
</dbReference>
<evidence type="ECO:0000313" key="9">
    <source>
        <dbReference type="EMBL" id="VYU18092.1"/>
    </source>
</evidence>
<dbReference type="InterPro" id="IPR015590">
    <property type="entry name" value="Aldehyde_DH_dom"/>
</dbReference>
<evidence type="ECO:0000256" key="5">
    <source>
        <dbReference type="ARBA" id="ARBA00023002"/>
    </source>
</evidence>
<protein>
    <recommendedName>
        <fullName evidence="7">Gamma-glutamyl phosphate reductase</fullName>
        <shortName evidence="7">GPR</shortName>
        <ecNumber evidence="7">1.2.1.41</ecNumber>
    </recommendedName>
    <alternativeName>
        <fullName evidence="7">Glutamate-5-semialdehyde dehydrogenase</fullName>
    </alternativeName>
    <alternativeName>
        <fullName evidence="7">Glutamyl-gamma-semialdehyde dehydrogenase</fullName>
        <shortName evidence="7">GSA dehydrogenase</shortName>
    </alternativeName>
</protein>
<evidence type="ECO:0000259" key="8">
    <source>
        <dbReference type="Pfam" id="PF00171"/>
    </source>
</evidence>
<evidence type="ECO:0000256" key="3">
    <source>
        <dbReference type="ARBA" id="ARBA00022650"/>
    </source>
</evidence>
<proteinExistence type="inferred from homology"/>
<evidence type="ECO:0000256" key="1">
    <source>
        <dbReference type="ARBA" id="ARBA00004985"/>
    </source>
</evidence>
<dbReference type="PROSITE" id="PS01223">
    <property type="entry name" value="PROA"/>
    <property type="match status" value="1"/>
</dbReference>
<dbReference type="AlphaFoldDB" id="A0A6N3CQG9"/>
<dbReference type="SUPFAM" id="SSF53720">
    <property type="entry name" value="ALDH-like"/>
    <property type="match status" value="1"/>
</dbReference>
<comment type="similarity">
    <text evidence="7">Belongs to the gamma-glutamyl phosphate reductase family.</text>
</comment>
<dbReference type="Pfam" id="PF00171">
    <property type="entry name" value="Aldedh"/>
    <property type="match status" value="1"/>
</dbReference>
<evidence type="ECO:0000256" key="4">
    <source>
        <dbReference type="ARBA" id="ARBA00022857"/>
    </source>
</evidence>
<dbReference type="NCBIfam" id="NF001221">
    <property type="entry name" value="PRK00197.1"/>
    <property type="match status" value="1"/>
</dbReference>
<dbReference type="NCBIfam" id="TIGR00407">
    <property type="entry name" value="proA"/>
    <property type="match status" value="1"/>
</dbReference>
<comment type="subcellular location">
    <subcellularLocation>
        <location evidence="7">Cytoplasm</location>
    </subcellularLocation>
</comment>
<dbReference type="HAMAP" id="MF_00412">
    <property type="entry name" value="ProA"/>
    <property type="match status" value="1"/>
</dbReference>
<comment type="pathway">
    <text evidence="1 7">Amino-acid biosynthesis; L-proline biosynthesis; L-glutamate 5-semialdehyde from L-glutamate: step 2/2.</text>
</comment>
<dbReference type="FunFam" id="3.40.309.10:FF:000006">
    <property type="entry name" value="Gamma-glutamyl phosphate reductase"/>
    <property type="match status" value="1"/>
</dbReference>
<dbReference type="EC" id="1.2.1.41" evidence="7"/>
<dbReference type="InterPro" id="IPR016162">
    <property type="entry name" value="Ald_DH_N"/>
</dbReference>
<keyword evidence="7" id="KW-0963">Cytoplasm</keyword>
<dbReference type="CDD" id="cd07079">
    <property type="entry name" value="ALDH_F18-19_ProA-GPR"/>
    <property type="match status" value="1"/>
</dbReference>
<evidence type="ECO:0000256" key="7">
    <source>
        <dbReference type="HAMAP-Rule" id="MF_00412"/>
    </source>
</evidence>
<name>A0A6N3CQG9_9FIRM</name>
<evidence type="ECO:0000256" key="6">
    <source>
        <dbReference type="ARBA" id="ARBA00049024"/>
    </source>
</evidence>
<comment type="catalytic activity">
    <reaction evidence="6 7">
        <text>L-glutamate 5-semialdehyde + phosphate + NADP(+) = L-glutamyl 5-phosphate + NADPH + H(+)</text>
        <dbReference type="Rhea" id="RHEA:19541"/>
        <dbReference type="ChEBI" id="CHEBI:15378"/>
        <dbReference type="ChEBI" id="CHEBI:43474"/>
        <dbReference type="ChEBI" id="CHEBI:57783"/>
        <dbReference type="ChEBI" id="CHEBI:58066"/>
        <dbReference type="ChEBI" id="CHEBI:58274"/>
        <dbReference type="ChEBI" id="CHEBI:58349"/>
        <dbReference type="EC" id="1.2.1.41"/>
    </reaction>
</comment>
<sequence>MTEYATYFETMGRKARAASTAMQLADTAVKNKLLQTVADVLVAHIPAILDANEKDMAQAGDYNLPQIMYDRLRLTKERIEQMALGVRELVDLEDPIGEVMESSTRPNGMEITKVRVPLGVIAMFYEARPNVTVDAAALCMKTGNAVILRGGKEAFHTNECLVNLLRDALTEVNLPADAVELVTVTDRAAVSDLLRQREYIDVVIPRGGAGLIKRIVEESRIPVIETGSGVVHVYVDKDCDEAKIVPIVVNAKVQRPSVCNSAETLLIHEAVAPKLLPIIADALMAKQVELRGDEASRAIVKDIKAAEESAWSTEYNDLIMNVKVVPSVEAAIAHINHYGTKHSECIITENKEAAQAFLQQVDASTVYVNVSTRFTDGFEFGLGAEIGISTQKLHARGPMGLLALTSYKYYVQGDGQIRS</sequence>
<dbReference type="InterPro" id="IPR020593">
    <property type="entry name" value="G-glutamylP_reductase_CS"/>
</dbReference>
<dbReference type="Gene3D" id="3.40.605.10">
    <property type="entry name" value="Aldehyde Dehydrogenase, Chain A, domain 1"/>
    <property type="match status" value="1"/>
</dbReference>
<dbReference type="PIRSF" id="PIRSF000151">
    <property type="entry name" value="GPR"/>
    <property type="match status" value="1"/>
</dbReference>
<keyword evidence="4 7" id="KW-0521">NADP</keyword>
<dbReference type="InterPro" id="IPR000965">
    <property type="entry name" value="GPR_dom"/>
</dbReference>
<dbReference type="PANTHER" id="PTHR11063">
    <property type="entry name" value="GLUTAMATE SEMIALDEHYDE DEHYDROGENASE"/>
    <property type="match status" value="1"/>
</dbReference>
<feature type="domain" description="Aldehyde dehydrogenase" evidence="8">
    <location>
        <begin position="11"/>
        <end position="288"/>
    </location>
</feature>
<dbReference type="InterPro" id="IPR016163">
    <property type="entry name" value="Ald_DH_C"/>
</dbReference>
<dbReference type="GO" id="GO:0005737">
    <property type="term" value="C:cytoplasm"/>
    <property type="evidence" value="ECO:0007669"/>
    <property type="project" value="UniProtKB-SubCell"/>
</dbReference>
<dbReference type="GO" id="GO:0050661">
    <property type="term" value="F:NADP binding"/>
    <property type="evidence" value="ECO:0007669"/>
    <property type="project" value="InterPro"/>
</dbReference>
<reference evidence="9" key="1">
    <citation type="submission" date="2019-11" db="EMBL/GenBank/DDBJ databases">
        <authorList>
            <person name="Feng L."/>
        </authorList>
    </citation>
    <scope>NUCLEOTIDE SEQUENCE</scope>
    <source>
        <strain evidence="9">VrattiLFYP33</strain>
    </source>
</reference>
<evidence type="ECO:0000256" key="2">
    <source>
        <dbReference type="ARBA" id="ARBA00022605"/>
    </source>
</evidence>
<keyword evidence="3 7" id="KW-0641">Proline biosynthesis</keyword>
<keyword evidence="2 7" id="KW-0028">Amino-acid biosynthesis</keyword>
<dbReference type="InterPro" id="IPR016161">
    <property type="entry name" value="Ald_DH/histidinol_DH"/>
</dbReference>
<dbReference type="EMBL" id="CACRUX010000052">
    <property type="protein sequence ID" value="VYU18092.1"/>
    <property type="molecule type" value="Genomic_DNA"/>
</dbReference>
<accession>A0A6N3CQG9</accession>
<dbReference type="GO" id="GO:0004350">
    <property type="term" value="F:glutamate-5-semialdehyde dehydrogenase activity"/>
    <property type="evidence" value="ECO:0007669"/>
    <property type="project" value="UniProtKB-UniRule"/>
</dbReference>
<dbReference type="GO" id="GO:0055129">
    <property type="term" value="P:L-proline biosynthetic process"/>
    <property type="evidence" value="ECO:0007669"/>
    <property type="project" value="UniProtKB-UniRule"/>
</dbReference>
<organism evidence="9">
    <name type="scientific">Veillonella ratti</name>
    <dbReference type="NCBI Taxonomy" id="103892"/>
    <lineage>
        <taxon>Bacteria</taxon>
        <taxon>Bacillati</taxon>
        <taxon>Bacillota</taxon>
        <taxon>Negativicutes</taxon>
        <taxon>Veillonellales</taxon>
        <taxon>Veillonellaceae</taxon>
        <taxon>Veillonella</taxon>
    </lineage>
</organism>
<dbReference type="UniPathway" id="UPA00098">
    <property type="reaction ID" value="UER00360"/>
</dbReference>
<keyword evidence="5 7" id="KW-0560">Oxidoreductase</keyword>
<dbReference type="PANTHER" id="PTHR11063:SF8">
    <property type="entry name" value="DELTA-1-PYRROLINE-5-CARBOXYLATE SYNTHASE"/>
    <property type="match status" value="1"/>
</dbReference>
<dbReference type="RefSeq" id="WP_156704928.1">
    <property type="nucleotide sequence ID" value="NZ_CACRUX010000052.1"/>
</dbReference>
<dbReference type="Gene3D" id="3.40.309.10">
    <property type="entry name" value="Aldehyde Dehydrogenase, Chain A, domain 2"/>
    <property type="match status" value="1"/>
</dbReference>